<evidence type="ECO:0000256" key="2">
    <source>
        <dbReference type="SAM" id="SignalP"/>
    </source>
</evidence>
<dbReference type="OrthoDB" id="1889604at2759"/>
<feature type="domain" description="AB hydrolase-1" evidence="3">
    <location>
        <begin position="52"/>
        <end position="285"/>
    </location>
</feature>
<evidence type="ECO:0000256" key="1">
    <source>
        <dbReference type="ARBA" id="ARBA00022801"/>
    </source>
</evidence>
<dbReference type="GO" id="GO:0009696">
    <property type="term" value="P:salicylic acid metabolic process"/>
    <property type="evidence" value="ECO:0007669"/>
    <property type="project" value="TreeGrafter"/>
</dbReference>
<dbReference type="InterPro" id="IPR045889">
    <property type="entry name" value="MES/HNL"/>
</dbReference>
<evidence type="ECO:0000313" key="5">
    <source>
        <dbReference type="Proteomes" id="UP001141806"/>
    </source>
</evidence>
<protein>
    <recommendedName>
        <fullName evidence="3">AB hydrolase-1 domain-containing protein</fullName>
    </recommendedName>
</protein>
<dbReference type="InterPro" id="IPR000073">
    <property type="entry name" value="AB_hydrolase_1"/>
</dbReference>
<dbReference type="PANTHER" id="PTHR10992">
    <property type="entry name" value="METHYLESTERASE FAMILY MEMBER"/>
    <property type="match status" value="1"/>
</dbReference>
<dbReference type="Pfam" id="PF12697">
    <property type="entry name" value="Abhydrolase_6"/>
    <property type="match status" value="1"/>
</dbReference>
<evidence type="ECO:0000313" key="4">
    <source>
        <dbReference type="EMBL" id="KAJ4963816.1"/>
    </source>
</evidence>
<accession>A0A9Q0HC39</accession>
<reference evidence="4" key="1">
    <citation type="journal article" date="2023" name="Plant J.">
        <title>The genome of the king protea, Protea cynaroides.</title>
        <authorList>
            <person name="Chang J."/>
            <person name="Duong T.A."/>
            <person name="Schoeman C."/>
            <person name="Ma X."/>
            <person name="Roodt D."/>
            <person name="Barker N."/>
            <person name="Li Z."/>
            <person name="Van de Peer Y."/>
            <person name="Mizrachi E."/>
        </authorList>
    </citation>
    <scope>NUCLEOTIDE SEQUENCE</scope>
    <source>
        <tissue evidence="4">Young leaves</tissue>
    </source>
</reference>
<dbReference type="GO" id="GO:0080030">
    <property type="term" value="F:methyl indole-3-acetate esterase activity"/>
    <property type="evidence" value="ECO:0007669"/>
    <property type="project" value="TreeGrafter"/>
</dbReference>
<proteinExistence type="predicted"/>
<dbReference type="AlphaFoldDB" id="A0A9Q0HC39"/>
<dbReference type="GO" id="GO:0080031">
    <property type="term" value="F:methyl salicylate esterase activity"/>
    <property type="evidence" value="ECO:0007669"/>
    <property type="project" value="TreeGrafter"/>
</dbReference>
<evidence type="ECO:0000259" key="3">
    <source>
        <dbReference type="Pfam" id="PF12697"/>
    </source>
</evidence>
<dbReference type="Gene3D" id="3.40.50.1820">
    <property type="entry name" value="alpha/beta hydrolase"/>
    <property type="match status" value="1"/>
</dbReference>
<keyword evidence="5" id="KW-1185">Reference proteome</keyword>
<dbReference type="GO" id="GO:0009694">
    <property type="term" value="P:jasmonic acid metabolic process"/>
    <property type="evidence" value="ECO:0007669"/>
    <property type="project" value="TreeGrafter"/>
</dbReference>
<dbReference type="SUPFAM" id="SSF53474">
    <property type="entry name" value="alpha/beta-Hydrolases"/>
    <property type="match status" value="1"/>
</dbReference>
<sequence>MGTCNKSEMVLSIVVMVVLLQLLPPANGQDPPQCNFNQKPPCPPTPTGLGHIVLVHGAGQGQWYWYKVKPMLEAAGYFVSMVQLGPSVTMAVDSIENVNFTTYSQPLFDLMECLDHKVLLVAHSAGGFNIAVVMEKYPEKIQAGVFIAAYMPDTDHNMAYVLEQGGKKNPTDNWLDTCIMTSGKTTWYFFGDDFLRSKLYQMCPPEDIALMQTQKRPGSFFINELAEIQLTKEKYGSVDRFYIVAGDDLCIDTDYQHEMVSNFPVKEAKMVNRSGHEVMLSKPLDLSANILDIARLYPSVFEIAHAAGDASLAGSVEMRAKPDFIQRGAWWV</sequence>
<feature type="chain" id="PRO_5040508763" description="AB hydrolase-1 domain-containing protein" evidence="2">
    <location>
        <begin position="29"/>
        <end position="332"/>
    </location>
</feature>
<organism evidence="4 5">
    <name type="scientific">Protea cynaroides</name>
    <dbReference type="NCBI Taxonomy" id="273540"/>
    <lineage>
        <taxon>Eukaryota</taxon>
        <taxon>Viridiplantae</taxon>
        <taxon>Streptophyta</taxon>
        <taxon>Embryophyta</taxon>
        <taxon>Tracheophyta</taxon>
        <taxon>Spermatophyta</taxon>
        <taxon>Magnoliopsida</taxon>
        <taxon>Proteales</taxon>
        <taxon>Proteaceae</taxon>
        <taxon>Protea</taxon>
    </lineage>
</organism>
<dbReference type="GO" id="GO:0080032">
    <property type="term" value="F:methyl jasmonate esterase activity"/>
    <property type="evidence" value="ECO:0007669"/>
    <property type="project" value="TreeGrafter"/>
</dbReference>
<dbReference type="PANTHER" id="PTHR10992:SF1083">
    <property type="entry name" value="METHYLESTERASE 1"/>
    <property type="match status" value="1"/>
</dbReference>
<feature type="signal peptide" evidence="2">
    <location>
        <begin position="1"/>
        <end position="28"/>
    </location>
</feature>
<dbReference type="InterPro" id="IPR029058">
    <property type="entry name" value="AB_hydrolase_fold"/>
</dbReference>
<name>A0A9Q0HC39_9MAGN</name>
<dbReference type="EMBL" id="JAMYWD010000008">
    <property type="protein sequence ID" value="KAJ4963816.1"/>
    <property type="molecule type" value="Genomic_DNA"/>
</dbReference>
<keyword evidence="2" id="KW-0732">Signal</keyword>
<gene>
    <name evidence="4" type="ORF">NE237_023755</name>
</gene>
<dbReference type="Proteomes" id="UP001141806">
    <property type="component" value="Unassembled WGS sequence"/>
</dbReference>
<keyword evidence="1" id="KW-0378">Hydrolase</keyword>
<comment type="caution">
    <text evidence="4">The sequence shown here is derived from an EMBL/GenBank/DDBJ whole genome shotgun (WGS) entry which is preliminary data.</text>
</comment>